<keyword evidence="4" id="KW-0288">FMN</keyword>
<evidence type="ECO:0000313" key="9">
    <source>
        <dbReference type="Proteomes" id="UP000190852"/>
    </source>
</evidence>
<keyword evidence="9" id="KW-1185">Reference proteome</keyword>
<sequence length="325" mass="36745">MIDLKTEYAGLKLRNPLIAGSSGLTNNPERNKEFEKAGVGAIVLKSLFEEQIEMQSSNLLKDSDYPEASDYVQEYVKVNQVNEYLELIKKTKALCTIPIIASINCYKADNWIDFARQIELAGADALELNVFYLETSLTHDYYKMQTTYVNIVRKVKETVRIPIIIKIGKNFANIPALVNTLKVNGADAVVLFNRYYQPDIDINTMQIVSGNVFSNHSDLSDTLRWTGIVSGQIPGINIAASTGVHDWEDVIKCLLAGASTVQLTSALYTHGSEIISQILTCIEEWMHQSRIKTIEEFRGKLNYKNSSDPSRYERAQFMKYFSNRD</sequence>
<evidence type="ECO:0000256" key="4">
    <source>
        <dbReference type="ARBA" id="ARBA00022643"/>
    </source>
</evidence>
<proteinExistence type="predicted"/>
<organism evidence="8 9">
    <name type="scientific">Parabacteroides chartae</name>
    <dbReference type="NCBI Taxonomy" id="1037355"/>
    <lineage>
        <taxon>Bacteria</taxon>
        <taxon>Pseudomonadati</taxon>
        <taxon>Bacteroidota</taxon>
        <taxon>Bacteroidia</taxon>
        <taxon>Bacteroidales</taxon>
        <taxon>Tannerellaceae</taxon>
        <taxon>Parabacteroides</taxon>
    </lineage>
</organism>
<dbReference type="InterPro" id="IPR050074">
    <property type="entry name" value="DHO_dehydrogenase"/>
</dbReference>
<dbReference type="GO" id="GO:0044205">
    <property type="term" value="P:'de novo' UMP biosynthetic process"/>
    <property type="evidence" value="ECO:0007669"/>
    <property type="project" value="UniProtKB-UniPathway"/>
</dbReference>
<dbReference type="InterPro" id="IPR013785">
    <property type="entry name" value="Aldolase_TIM"/>
</dbReference>
<dbReference type="UniPathway" id="UPA00070"/>
<dbReference type="SUPFAM" id="SSF51395">
    <property type="entry name" value="FMN-linked oxidoreductases"/>
    <property type="match status" value="1"/>
</dbReference>
<dbReference type="GO" id="GO:0005737">
    <property type="term" value="C:cytoplasm"/>
    <property type="evidence" value="ECO:0007669"/>
    <property type="project" value="InterPro"/>
</dbReference>
<comment type="cofactor">
    <cofactor evidence="1">
        <name>FMN</name>
        <dbReference type="ChEBI" id="CHEBI:58210"/>
    </cofactor>
</comment>
<dbReference type="Proteomes" id="UP000190852">
    <property type="component" value="Unassembled WGS sequence"/>
</dbReference>
<comment type="pathway">
    <text evidence="2">Pyrimidine metabolism; UMP biosynthesis via de novo pathway.</text>
</comment>
<dbReference type="Gene3D" id="3.20.20.70">
    <property type="entry name" value="Aldolase class I"/>
    <property type="match status" value="1"/>
</dbReference>
<dbReference type="NCBIfam" id="NF005741">
    <property type="entry name" value="PRK07565.1"/>
    <property type="match status" value="1"/>
</dbReference>
<dbReference type="Pfam" id="PF01180">
    <property type="entry name" value="DHO_dh"/>
    <property type="match status" value="1"/>
</dbReference>
<dbReference type="GO" id="GO:0006207">
    <property type="term" value="P:'de novo' pyrimidine nucleobase biosynthetic process"/>
    <property type="evidence" value="ECO:0007669"/>
    <property type="project" value="TreeGrafter"/>
</dbReference>
<evidence type="ECO:0000256" key="2">
    <source>
        <dbReference type="ARBA" id="ARBA00004725"/>
    </source>
</evidence>
<evidence type="ECO:0000256" key="3">
    <source>
        <dbReference type="ARBA" id="ARBA00022630"/>
    </source>
</evidence>
<dbReference type="GO" id="GO:0004152">
    <property type="term" value="F:dihydroorotate dehydrogenase activity"/>
    <property type="evidence" value="ECO:0007669"/>
    <property type="project" value="InterPro"/>
</dbReference>
<keyword evidence="3" id="KW-0285">Flavoprotein</keyword>
<evidence type="ECO:0000313" key="8">
    <source>
        <dbReference type="EMBL" id="SKB47787.1"/>
    </source>
</evidence>
<feature type="domain" description="Dihydroorotate dehydrogenase catalytic" evidence="7">
    <location>
        <begin position="81"/>
        <end position="286"/>
    </location>
</feature>
<dbReference type="PANTHER" id="PTHR48109:SF3">
    <property type="entry name" value="SLL0744 PROTEIN"/>
    <property type="match status" value="1"/>
</dbReference>
<dbReference type="AlphaFoldDB" id="A0A1T5BL04"/>
<evidence type="ECO:0000259" key="7">
    <source>
        <dbReference type="Pfam" id="PF01180"/>
    </source>
</evidence>
<dbReference type="RefSeq" id="WP_079682964.1">
    <property type="nucleotide sequence ID" value="NZ_FUYQ01000007.1"/>
</dbReference>
<dbReference type="InterPro" id="IPR005720">
    <property type="entry name" value="Dihydroorotate_DH_cat"/>
</dbReference>
<dbReference type="EMBL" id="FUYQ01000007">
    <property type="protein sequence ID" value="SKB47787.1"/>
    <property type="molecule type" value="Genomic_DNA"/>
</dbReference>
<keyword evidence="5" id="KW-0665">Pyrimidine biosynthesis</keyword>
<reference evidence="9" key="1">
    <citation type="submission" date="2017-02" db="EMBL/GenBank/DDBJ databases">
        <authorList>
            <person name="Varghese N."/>
            <person name="Submissions S."/>
        </authorList>
    </citation>
    <scope>NUCLEOTIDE SEQUENCE [LARGE SCALE GENOMIC DNA]</scope>
    <source>
        <strain evidence="9">DSM 24967</strain>
    </source>
</reference>
<accession>A0A1T5BL04</accession>
<evidence type="ECO:0000256" key="6">
    <source>
        <dbReference type="ARBA" id="ARBA00023002"/>
    </source>
</evidence>
<keyword evidence="6" id="KW-0560">Oxidoreductase</keyword>
<name>A0A1T5BL04_9BACT</name>
<protein>
    <submittedName>
        <fullName evidence="8">Dihydroorotate dehydrogenase (Fumarate)</fullName>
    </submittedName>
</protein>
<dbReference type="PIRSF" id="PIRSF000164">
    <property type="entry name" value="DHO_oxidase"/>
    <property type="match status" value="1"/>
</dbReference>
<dbReference type="InterPro" id="IPR012135">
    <property type="entry name" value="Dihydroorotate_DH_1_2"/>
</dbReference>
<dbReference type="PANTHER" id="PTHR48109">
    <property type="entry name" value="DIHYDROOROTATE DEHYDROGENASE (QUINONE), MITOCHONDRIAL-RELATED"/>
    <property type="match status" value="1"/>
</dbReference>
<evidence type="ECO:0000256" key="1">
    <source>
        <dbReference type="ARBA" id="ARBA00001917"/>
    </source>
</evidence>
<evidence type="ECO:0000256" key="5">
    <source>
        <dbReference type="ARBA" id="ARBA00022975"/>
    </source>
</evidence>
<gene>
    <name evidence="8" type="ORF">SAMN05660349_01361</name>
</gene>